<keyword evidence="1" id="KW-0732">Signal</keyword>
<evidence type="ECO:0000313" key="2">
    <source>
        <dbReference type="EMBL" id="KAL1893669.1"/>
    </source>
</evidence>
<sequence>MVLLRKFSLLNAAVLAITGAVAHSSKRPQLGKNAQQLLDQSMNWMDDFYDEKAGYLYDFSAAVALRHETRSSAWYAFGLLARNHGSDVKNAEKIITNIIDGQFKDPKDQWYGDYQKAPEEPELGSPAYPPTMYGSWDPNWRGFIGTTFIIMMEEFPNLLSNGTQDLILESLNNATKGDEYRVGGVDDDNLYPSYSNPSIMRAFASGWTGRRLGEANMTTGGEQYAKDIIDLFNRNNTLSEFNSGTYTGVSLYGLLLWSKYLPNDSIMRQNGPRMLLETWKAVSQLWHPGMKNMAGPWDRSYGFDMNRYVSLMSLWFWIFLGKENSSLIEKPYVMSHMADYAYAPLFAVLGAYHQSLLPAELIKGLSTFSGEHTFTASTYYPPYDYYPRNITTWLSENITIGAEAFNENVVGGPARSQTSFNPAVVQWKNGEEIMFISLYSTEKSMLVDVAPNKLKLTYPNGTADSIFSFIVASSPDKVTYSSWEDVPGITVTAQGNVNLTHSLDFAGTYGGANKPIRDFEFWNFTYSMPQSFVGTPYIELSLIED</sequence>
<feature type="signal peptide" evidence="1">
    <location>
        <begin position="1"/>
        <end position="22"/>
    </location>
</feature>
<dbReference type="Proteomes" id="UP001583280">
    <property type="component" value="Unassembled WGS sequence"/>
</dbReference>
<evidence type="ECO:0000313" key="3">
    <source>
        <dbReference type="Proteomes" id="UP001583280"/>
    </source>
</evidence>
<organism evidence="2 3">
    <name type="scientific">Ceratocystis pirilliformis</name>
    <dbReference type="NCBI Taxonomy" id="259994"/>
    <lineage>
        <taxon>Eukaryota</taxon>
        <taxon>Fungi</taxon>
        <taxon>Dikarya</taxon>
        <taxon>Ascomycota</taxon>
        <taxon>Pezizomycotina</taxon>
        <taxon>Sordariomycetes</taxon>
        <taxon>Hypocreomycetidae</taxon>
        <taxon>Microascales</taxon>
        <taxon>Ceratocystidaceae</taxon>
        <taxon>Ceratocystis</taxon>
    </lineage>
</organism>
<dbReference type="PANTHER" id="PTHR40616">
    <property type="entry name" value="LINALOOL DEHYDRATASE_ISOMERASE DOMAIN-CONTAINING PROTEIN"/>
    <property type="match status" value="1"/>
</dbReference>
<comment type="caution">
    <text evidence="2">The sequence shown here is derived from an EMBL/GenBank/DDBJ whole genome shotgun (WGS) entry which is preliminary data.</text>
</comment>
<proteinExistence type="predicted"/>
<feature type="chain" id="PRO_5046306836" evidence="1">
    <location>
        <begin position="23"/>
        <end position="545"/>
    </location>
</feature>
<name>A0ABR3Z0C9_9PEZI</name>
<dbReference type="EMBL" id="JAWDJO010000105">
    <property type="protein sequence ID" value="KAL1893669.1"/>
    <property type="molecule type" value="Genomic_DNA"/>
</dbReference>
<protein>
    <submittedName>
        <fullName evidence="2">Uncharacterized protein</fullName>
    </submittedName>
</protein>
<reference evidence="2 3" key="1">
    <citation type="journal article" date="2024" name="IMA Fungus">
        <title>IMA Genome - F19 : A genome assembly and annotation guide to empower mycologists, including annotated draft genome sequences of Ceratocystis pirilliformis, Diaporthe australafricana, Fusarium ophioides, Paecilomyces lecythidis, and Sporothrix stenoceras.</title>
        <authorList>
            <person name="Aylward J."/>
            <person name="Wilson A.M."/>
            <person name="Visagie C.M."/>
            <person name="Spraker J."/>
            <person name="Barnes I."/>
            <person name="Buitendag C."/>
            <person name="Ceriani C."/>
            <person name="Del Mar Angel L."/>
            <person name="du Plessis D."/>
            <person name="Fuchs T."/>
            <person name="Gasser K."/>
            <person name="Kramer D."/>
            <person name="Li W."/>
            <person name="Munsamy K."/>
            <person name="Piso A."/>
            <person name="Price J.L."/>
            <person name="Sonnekus B."/>
            <person name="Thomas C."/>
            <person name="van der Nest A."/>
            <person name="van Dijk A."/>
            <person name="van Heerden A."/>
            <person name="van Vuuren N."/>
            <person name="Yilmaz N."/>
            <person name="Duong T.A."/>
            <person name="van der Merwe N.A."/>
            <person name="Wingfield M.J."/>
            <person name="Wingfield B.D."/>
        </authorList>
    </citation>
    <scope>NUCLEOTIDE SEQUENCE [LARGE SCALE GENOMIC DNA]</scope>
    <source>
        <strain evidence="2 3">CMW 12675</strain>
    </source>
</reference>
<gene>
    <name evidence="2" type="ORF">Cpir12675_004016</name>
</gene>
<evidence type="ECO:0000256" key="1">
    <source>
        <dbReference type="SAM" id="SignalP"/>
    </source>
</evidence>
<keyword evidence="3" id="KW-1185">Reference proteome</keyword>
<dbReference type="PANTHER" id="PTHR40616:SF1">
    <property type="entry name" value="LINALOOL DEHYDRATASE_ISOMERASE DOMAIN-CONTAINING PROTEIN"/>
    <property type="match status" value="1"/>
</dbReference>
<accession>A0ABR3Z0C9</accession>